<dbReference type="Pfam" id="PF13578">
    <property type="entry name" value="Methyltransf_24"/>
    <property type="match status" value="1"/>
</dbReference>
<sequence length="222" mass="25824">MDWTFYEPQFLYDREFPDIQQYSAWLGHRRFAYDLIRFMQPNLVVELGTHWGISFFSMCQAARDGQLNTRCYAVDSWLGDKHTGNYQEDVYAKVSSIAASYYAPHAILVRSSFDEALTRLENGSVNVLHIDGYHTYEAVKHDFQAWQPKLAADSLVLFHDIAVRTGDFGVYKLWEELRHYPQLEFHHAYGLGVLFPKGVPAPFLPLLQMVNRLQEIYANKAY</sequence>
<evidence type="ECO:0000256" key="2">
    <source>
        <dbReference type="ARBA" id="ARBA00022679"/>
    </source>
</evidence>
<dbReference type="SUPFAM" id="SSF53335">
    <property type="entry name" value="S-adenosyl-L-methionine-dependent methyltransferases"/>
    <property type="match status" value="1"/>
</dbReference>
<accession>A0A229UIN8</accession>
<evidence type="ECO:0000256" key="1">
    <source>
        <dbReference type="ARBA" id="ARBA00022603"/>
    </source>
</evidence>
<evidence type="ECO:0000313" key="4">
    <source>
        <dbReference type="Proteomes" id="UP000215509"/>
    </source>
</evidence>
<dbReference type="GO" id="GO:0005886">
    <property type="term" value="C:plasma membrane"/>
    <property type="evidence" value="ECO:0007669"/>
    <property type="project" value="TreeGrafter"/>
</dbReference>
<keyword evidence="2" id="KW-0808">Transferase</keyword>
<dbReference type="Proteomes" id="UP000215509">
    <property type="component" value="Unassembled WGS sequence"/>
</dbReference>
<reference evidence="3 4" key="1">
    <citation type="submission" date="2017-07" db="EMBL/GenBank/DDBJ databases">
        <title>Genome sequencing and assembly of Paenibacillus rigui.</title>
        <authorList>
            <person name="Mayilraj S."/>
        </authorList>
    </citation>
    <scope>NUCLEOTIDE SEQUENCE [LARGE SCALE GENOMIC DNA]</scope>
    <source>
        <strain evidence="3 4">JCM 16352</strain>
    </source>
</reference>
<protein>
    <recommendedName>
        <fullName evidence="5">Methyltransferase</fullName>
    </recommendedName>
</protein>
<dbReference type="InterPro" id="IPR029063">
    <property type="entry name" value="SAM-dependent_MTases_sf"/>
</dbReference>
<dbReference type="RefSeq" id="WP_094017919.1">
    <property type="nucleotide sequence ID" value="NZ_NMQW01000049.1"/>
</dbReference>
<evidence type="ECO:0000313" key="3">
    <source>
        <dbReference type="EMBL" id="OXM83327.1"/>
    </source>
</evidence>
<gene>
    <name evidence="3" type="ORF">CF651_26770</name>
</gene>
<name>A0A229UIN8_9BACL</name>
<evidence type="ECO:0008006" key="5">
    <source>
        <dbReference type="Google" id="ProtNLM"/>
    </source>
</evidence>
<dbReference type="PANTHER" id="PTHR40048">
    <property type="entry name" value="RHAMNOSYL O-METHYLTRANSFERASE"/>
    <property type="match status" value="1"/>
</dbReference>
<dbReference type="PANTHER" id="PTHR40048:SF1">
    <property type="entry name" value="RHAMNOSYL O-METHYLTRANSFERASE"/>
    <property type="match status" value="1"/>
</dbReference>
<organism evidence="3 4">
    <name type="scientific">Paenibacillus rigui</name>
    <dbReference type="NCBI Taxonomy" id="554312"/>
    <lineage>
        <taxon>Bacteria</taxon>
        <taxon>Bacillati</taxon>
        <taxon>Bacillota</taxon>
        <taxon>Bacilli</taxon>
        <taxon>Bacillales</taxon>
        <taxon>Paenibacillaceae</taxon>
        <taxon>Paenibacillus</taxon>
    </lineage>
</organism>
<keyword evidence="1" id="KW-0489">Methyltransferase</keyword>
<proteinExistence type="predicted"/>
<keyword evidence="4" id="KW-1185">Reference proteome</keyword>
<dbReference type="Gene3D" id="3.40.50.150">
    <property type="entry name" value="Vaccinia Virus protein VP39"/>
    <property type="match status" value="1"/>
</dbReference>
<dbReference type="GO" id="GO:0008168">
    <property type="term" value="F:methyltransferase activity"/>
    <property type="evidence" value="ECO:0007669"/>
    <property type="project" value="UniProtKB-KW"/>
</dbReference>
<dbReference type="AlphaFoldDB" id="A0A229UIN8"/>
<comment type="caution">
    <text evidence="3">The sequence shown here is derived from an EMBL/GenBank/DDBJ whole genome shotgun (WGS) entry which is preliminary data.</text>
</comment>
<dbReference type="OrthoDB" id="176403at2"/>
<dbReference type="GO" id="GO:0032259">
    <property type="term" value="P:methylation"/>
    <property type="evidence" value="ECO:0007669"/>
    <property type="project" value="UniProtKB-KW"/>
</dbReference>
<dbReference type="EMBL" id="NMQW01000049">
    <property type="protein sequence ID" value="OXM83327.1"/>
    <property type="molecule type" value="Genomic_DNA"/>
</dbReference>
<dbReference type="GO" id="GO:0071770">
    <property type="term" value="P:DIM/DIP cell wall layer assembly"/>
    <property type="evidence" value="ECO:0007669"/>
    <property type="project" value="TreeGrafter"/>
</dbReference>